<feature type="region of interest" description="Disordered" evidence="6">
    <location>
        <begin position="671"/>
        <end position="729"/>
    </location>
</feature>
<dbReference type="GO" id="GO:0003677">
    <property type="term" value="F:DNA binding"/>
    <property type="evidence" value="ECO:0007669"/>
    <property type="project" value="UniProtKB-KW"/>
</dbReference>
<accession>A0A9W4NH54</accession>
<name>A0A9W4NH54_9EURO</name>
<dbReference type="PROSITE" id="PS50048">
    <property type="entry name" value="ZN2_CY6_FUNGAL_2"/>
    <property type="match status" value="1"/>
</dbReference>
<keyword evidence="4" id="KW-0804">Transcription</keyword>
<dbReference type="Pfam" id="PF04082">
    <property type="entry name" value="Fungal_trans"/>
    <property type="match status" value="1"/>
</dbReference>
<dbReference type="OrthoDB" id="4451586at2759"/>
<dbReference type="GO" id="GO:0006351">
    <property type="term" value="P:DNA-templated transcription"/>
    <property type="evidence" value="ECO:0007669"/>
    <property type="project" value="InterPro"/>
</dbReference>
<keyword evidence="2" id="KW-0805">Transcription regulation</keyword>
<dbReference type="SMART" id="SM00066">
    <property type="entry name" value="GAL4"/>
    <property type="match status" value="1"/>
</dbReference>
<evidence type="ECO:0000259" key="7">
    <source>
        <dbReference type="PROSITE" id="PS50048"/>
    </source>
</evidence>
<dbReference type="InterPro" id="IPR001138">
    <property type="entry name" value="Zn2Cys6_DnaBD"/>
</dbReference>
<dbReference type="InterPro" id="IPR052761">
    <property type="entry name" value="Fungal_Detox/Toxin_TFs"/>
</dbReference>
<keyword evidence="5" id="KW-0539">Nucleus</keyword>
<evidence type="ECO:0000256" key="5">
    <source>
        <dbReference type="ARBA" id="ARBA00023242"/>
    </source>
</evidence>
<dbReference type="InterPro" id="IPR036864">
    <property type="entry name" value="Zn2-C6_fun-type_DNA-bd_sf"/>
</dbReference>
<evidence type="ECO:0000313" key="9">
    <source>
        <dbReference type="Proteomes" id="UP001152646"/>
    </source>
</evidence>
<feature type="domain" description="Zn(2)-C6 fungal-type" evidence="7">
    <location>
        <begin position="29"/>
        <end position="61"/>
    </location>
</feature>
<feature type="compositionally biased region" description="Polar residues" evidence="6">
    <location>
        <begin position="712"/>
        <end position="728"/>
    </location>
</feature>
<dbReference type="AlphaFoldDB" id="A0A9W4NH54"/>
<protein>
    <recommendedName>
        <fullName evidence="7">Zn(2)-C6 fungal-type domain-containing protein</fullName>
    </recommendedName>
</protein>
<dbReference type="CDD" id="cd00067">
    <property type="entry name" value="GAL4"/>
    <property type="match status" value="1"/>
</dbReference>
<keyword evidence="3" id="KW-0238">DNA-binding</keyword>
<evidence type="ECO:0000256" key="3">
    <source>
        <dbReference type="ARBA" id="ARBA00023125"/>
    </source>
</evidence>
<gene>
    <name evidence="8" type="ORF">PSALAMII_LOCUS5459</name>
</gene>
<organism evidence="8 9">
    <name type="scientific">Penicillium salamii</name>
    <dbReference type="NCBI Taxonomy" id="1612424"/>
    <lineage>
        <taxon>Eukaryota</taxon>
        <taxon>Fungi</taxon>
        <taxon>Dikarya</taxon>
        <taxon>Ascomycota</taxon>
        <taxon>Pezizomycotina</taxon>
        <taxon>Eurotiomycetes</taxon>
        <taxon>Eurotiomycetidae</taxon>
        <taxon>Eurotiales</taxon>
        <taxon>Aspergillaceae</taxon>
        <taxon>Penicillium</taxon>
    </lineage>
</organism>
<dbReference type="PANTHER" id="PTHR47425">
    <property type="entry name" value="FARB-RELATED"/>
    <property type="match status" value="1"/>
</dbReference>
<dbReference type="SMART" id="SM00906">
    <property type="entry name" value="Fungal_trans"/>
    <property type="match status" value="1"/>
</dbReference>
<sequence>MTDTDSGKRKASAAGLGNNRPVKRRASKACCCCRARKVRCDVVENGSPCTNCRLDQVECVVTESKRRKCVKSDCIIPVNQTDPCRKSRVEVENHSESPEAVEENHFHGRFNDLSGLADLVPTSPSQASVDLDQGQHMPHLLYQNQATRIGSIGSVGSDDRYQRRMAPNPAVPASMPLANVTSQIQQLLDPRFGNARSNSGLPDYIRGLPARLLKEDIDYLAVKGALTIPEPTLRNELLKSYIHYVHTYMPLLDLEEFLQTIVQNDGVHRISLLLFQAVMFAGVAFIDMKHLQAAGYQTRKAARKVFFQRARLLYDFDYEVDRISLVQSLLLMTYWYETPDDQKDTWHWMGVSLSLAHTIGLHRDPGNSRMDVRRQRMWKRIWWSTYTRDRLIALGMRRPMRVKDDDCDVPMLSLDDFEFHPFSPEIVAMVGNSEILQNVSHQRELALMFIEKAKLCLCVSHVLSAQYSVLSHKFGGTMETTMMLVPKKSTAETFEVRSCDQELEDWVANLPIETQYNMSNGSKLSEADEVLHSHRALLKMVYLTTSSALHRPQVLPAMPYPSTDAELQDISRNKVRFAAVEITAIAQDLHTLDLTRYYPTTGVTVLLPAVIIHLLDIKSTDPTIRMTSLQRFYQCMRILQRLREIYASADFATSFLEAAIRKAGIQLTVSPQDVSDKPRHTLTPPPDSLAQKIPDLTYPPAPTRPADIFASTPPQSDGSENGSTNNVNAPAKDAFAMPSEMSLTELMDLANDAEVTQNDFDALINFDDPANNDLFEEPAAEKFDFTDNMMFDTEPKAVDFALGSIATE</sequence>
<dbReference type="PROSITE" id="PS00463">
    <property type="entry name" value="ZN2_CY6_FUNGAL_1"/>
    <property type="match status" value="1"/>
</dbReference>
<dbReference type="GO" id="GO:0000981">
    <property type="term" value="F:DNA-binding transcription factor activity, RNA polymerase II-specific"/>
    <property type="evidence" value="ECO:0007669"/>
    <property type="project" value="InterPro"/>
</dbReference>
<evidence type="ECO:0000256" key="6">
    <source>
        <dbReference type="SAM" id="MobiDB-lite"/>
    </source>
</evidence>
<dbReference type="SUPFAM" id="SSF57701">
    <property type="entry name" value="Zn2/Cys6 DNA-binding domain"/>
    <property type="match status" value="1"/>
</dbReference>
<keyword evidence="1" id="KW-0479">Metal-binding</keyword>
<dbReference type="EMBL" id="CAJVPA010000184">
    <property type="protein sequence ID" value="CAG8375821.1"/>
    <property type="molecule type" value="Genomic_DNA"/>
</dbReference>
<dbReference type="CDD" id="cd12148">
    <property type="entry name" value="fungal_TF_MHR"/>
    <property type="match status" value="1"/>
</dbReference>
<reference evidence="8" key="1">
    <citation type="submission" date="2021-07" db="EMBL/GenBank/DDBJ databases">
        <authorList>
            <person name="Branca A.L. A."/>
        </authorList>
    </citation>
    <scope>NUCLEOTIDE SEQUENCE</scope>
</reference>
<dbReference type="GO" id="GO:0008270">
    <property type="term" value="F:zinc ion binding"/>
    <property type="evidence" value="ECO:0007669"/>
    <property type="project" value="InterPro"/>
</dbReference>
<dbReference type="Proteomes" id="UP001152646">
    <property type="component" value="Unassembled WGS sequence"/>
</dbReference>
<comment type="caution">
    <text evidence="8">The sequence shown here is derived from an EMBL/GenBank/DDBJ whole genome shotgun (WGS) entry which is preliminary data.</text>
</comment>
<evidence type="ECO:0000256" key="4">
    <source>
        <dbReference type="ARBA" id="ARBA00023163"/>
    </source>
</evidence>
<proteinExistence type="predicted"/>
<evidence type="ECO:0000256" key="1">
    <source>
        <dbReference type="ARBA" id="ARBA00022723"/>
    </source>
</evidence>
<dbReference type="PANTHER" id="PTHR47425:SF2">
    <property type="entry name" value="FARB-RELATED"/>
    <property type="match status" value="1"/>
</dbReference>
<feature type="region of interest" description="Disordered" evidence="6">
    <location>
        <begin position="1"/>
        <end position="20"/>
    </location>
</feature>
<dbReference type="InterPro" id="IPR007219">
    <property type="entry name" value="XnlR_reg_dom"/>
</dbReference>
<evidence type="ECO:0000313" key="8">
    <source>
        <dbReference type="EMBL" id="CAG8375821.1"/>
    </source>
</evidence>
<evidence type="ECO:0000256" key="2">
    <source>
        <dbReference type="ARBA" id="ARBA00023015"/>
    </source>
</evidence>